<keyword evidence="7" id="KW-1133">Transmembrane helix</keyword>
<dbReference type="GO" id="GO:0017004">
    <property type="term" value="P:cytochrome complex assembly"/>
    <property type="evidence" value="ECO:0007669"/>
    <property type="project" value="UniProtKB-KW"/>
</dbReference>
<evidence type="ECO:0000313" key="10">
    <source>
        <dbReference type="Proteomes" id="UP000471465"/>
    </source>
</evidence>
<dbReference type="PANTHER" id="PTHR42852:SF6">
    <property type="entry name" value="THIOL:DISULFIDE INTERCHANGE PROTEIN DSBE"/>
    <property type="match status" value="1"/>
</dbReference>
<name>A0A6N7C5U3_9GAMM</name>
<dbReference type="Proteomes" id="UP000471465">
    <property type="component" value="Unassembled WGS sequence"/>
</dbReference>
<dbReference type="RefSeq" id="WP_102093741.1">
    <property type="nucleotide sequence ID" value="NZ_VZIZ01000001.1"/>
</dbReference>
<dbReference type="GO" id="GO:0030288">
    <property type="term" value="C:outer membrane-bounded periplasmic space"/>
    <property type="evidence" value="ECO:0007669"/>
    <property type="project" value="InterPro"/>
</dbReference>
<sequence>MTTSNNESDKKAQQESVNEIKTPSSNKVKTKKKLKIGFLIPLVIFIGLVAMLYMRLGKPTDIVTNTALERPVPAFELPLLSDTSRIMTNDNLPDKPFLMNIWGSWCPTCIIEHPFLMKLEERGVNLVGVNYKDDIGDALGYLNRGGDPFSMSIQDLSGQFALDLGLTGAPETFIVDGDGIIRQHIIGEINESNWQSRITPCLMVLNDASNNGVSPDPSQIAEACK</sequence>
<feature type="region of interest" description="Disordered" evidence="6">
    <location>
        <begin position="1"/>
        <end position="24"/>
    </location>
</feature>
<comment type="similarity">
    <text evidence="2">Belongs to the thioredoxin family. DsbE subfamily.</text>
</comment>
<keyword evidence="7" id="KW-0812">Transmembrane</keyword>
<keyword evidence="7" id="KW-0472">Membrane</keyword>
<dbReference type="CDD" id="cd03010">
    <property type="entry name" value="TlpA_like_DsbE"/>
    <property type="match status" value="1"/>
</dbReference>
<organism evidence="9 10">
    <name type="scientific">Psychrobacter nivimaris</name>
    <dbReference type="NCBI Taxonomy" id="281738"/>
    <lineage>
        <taxon>Bacteria</taxon>
        <taxon>Pseudomonadati</taxon>
        <taxon>Pseudomonadota</taxon>
        <taxon>Gammaproteobacteria</taxon>
        <taxon>Moraxellales</taxon>
        <taxon>Moraxellaceae</taxon>
        <taxon>Psychrobacter</taxon>
    </lineage>
</organism>
<keyword evidence="4" id="KW-1015">Disulfide bond</keyword>
<dbReference type="InterPro" id="IPR036249">
    <property type="entry name" value="Thioredoxin-like_sf"/>
</dbReference>
<dbReference type="InterPro" id="IPR050553">
    <property type="entry name" value="Thioredoxin_ResA/DsbE_sf"/>
</dbReference>
<evidence type="ECO:0000256" key="5">
    <source>
        <dbReference type="ARBA" id="ARBA00023284"/>
    </source>
</evidence>
<reference evidence="9 10" key="1">
    <citation type="submission" date="2019-09" db="EMBL/GenBank/DDBJ databases">
        <title>Draft genome sequence of Psychrobacter nivimaris LAMA 639, in search for biotechnological relevant genes.</title>
        <authorList>
            <person name="Lima A.O.S."/>
            <person name="Staloch B.E.K."/>
            <person name="Freitas R.C."/>
            <person name="Niero H."/>
            <person name="Silva M.A.C."/>
        </authorList>
    </citation>
    <scope>NUCLEOTIDE SEQUENCE [LARGE SCALE GENOMIC DNA]</scope>
    <source>
        <strain evidence="9 10">LAMA 639</strain>
    </source>
</reference>
<dbReference type="Pfam" id="PF08534">
    <property type="entry name" value="Redoxin"/>
    <property type="match status" value="1"/>
</dbReference>
<dbReference type="AlphaFoldDB" id="A0A6N7C5U3"/>
<keyword evidence="3" id="KW-0201">Cytochrome c-type biogenesis</keyword>
<dbReference type="GO" id="GO:0005886">
    <property type="term" value="C:plasma membrane"/>
    <property type="evidence" value="ECO:0007669"/>
    <property type="project" value="UniProtKB-SubCell"/>
</dbReference>
<proteinExistence type="inferred from homology"/>
<comment type="subcellular location">
    <subcellularLocation>
        <location evidence="1">Cell inner membrane</location>
        <topology evidence="1">Single-pass membrane protein</topology>
        <orientation evidence="1">Periplasmic side</orientation>
    </subcellularLocation>
</comment>
<feature type="domain" description="Thioredoxin" evidence="8">
    <location>
        <begin position="66"/>
        <end position="203"/>
    </location>
</feature>
<evidence type="ECO:0000256" key="1">
    <source>
        <dbReference type="ARBA" id="ARBA00004383"/>
    </source>
</evidence>
<protein>
    <submittedName>
        <fullName evidence="9">Cytochrome c-type biogenesis protein CcmG/DsbE, thiol:disulfide oxidoreductase</fullName>
    </submittedName>
</protein>
<evidence type="ECO:0000313" key="9">
    <source>
        <dbReference type="EMBL" id="KAF0570187.1"/>
    </source>
</evidence>
<dbReference type="SUPFAM" id="SSF52833">
    <property type="entry name" value="Thioredoxin-like"/>
    <property type="match status" value="1"/>
</dbReference>
<dbReference type="NCBIfam" id="TIGR00385">
    <property type="entry name" value="dsbE"/>
    <property type="match status" value="1"/>
</dbReference>
<evidence type="ECO:0000256" key="6">
    <source>
        <dbReference type="SAM" id="MobiDB-lite"/>
    </source>
</evidence>
<dbReference type="EMBL" id="VZIZ01000001">
    <property type="protein sequence ID" value="KAF0570187.1"/>
    <property type="molecule type" value="Genomic_DNA"/>
</dbReference>
<evidence type="ECO:0000256" key="7">
    <source>
        <dbReference type="SAM" id="Phobius"/>
    </source>
</evidence>
<dbReference type="InterPro" id="IPR004799">
    <property type="entry name" value="Periplasmic_diS_OxRdtase_DsbE"/>
</dbReference>
<keyword evidence="5" id="KW-0676">Redox-active center</keyword>
<evidence type="ECO:0000259" key="8">
    <source>
        <dbReference type="PROSITE" id="PS51352"/>
    </source>
</evidence>
<evidence type="ECO:0000256" key="3">
    <source>
        <dbReference type="ARBA" id="ARBA00022748"/>
    </source>
</evidence>
<gene>
    <name evidence="9" type="ORF">FQV37_31</name>
</gene>
<evidence type="ECO:0000256" key="4">
    <source>
        <dbReference type="ARBA" id="ARBA00023157"/>
    </source>
</evidence>
<dbReference type="InterPro" id="IPR013766">
    <property type="entry name" value="Thioredoxin_domain"/>
</dbReference>
<keyword evidence="10" id="KW-1185">Reference proteome</keyword>
<dbReference type="PROSITE" id="PS51352">
    <property type="entry name" value="THIOREDOXIN_2"/>
    <property type="match status" value="1"/>
</dbReference>
<dbReference type="Gene3D" id="3.40.30.10">
    <property type="entry name" value="Glutaredoxin"/>
    <property type="match status" value="1"/>
</dbReference>
<feature type="transmembrane region" description="Helical" evidence="7">
    <location>
        <begin position="36"/>
        <end position="56"/>
    </location>
</feature>
<accession>A0A6N7C5U3</accession>
<dbReference type="InterPro" id="IPR013740">
    <property type="entry name" value="Redoxin"/>
</dbReference>
<comment type="caution">
    <text evidence="9">The sequence shown here is derived from an EMBL/GenBank/DDBJ whole genome shotgun (WGS) entry which is preliminary data.</text>
</comment>
<dbReference type="GO" id="GO:0015036">
    <property type="term" value="F:disulfide oxidoreductase activity"/>
    <property type="evidence" value="ECO:0007669"/>
    <property type="project" value="InterPro"/>
</dbReference>
<evidence type="ECO:0000256" key="2">
    <source>
        <dbReference type="ARBA" id="ARBA00007758"/>
    </source>
</evidence>
<dbReference type="PANTHER" id="PTHR42852">
    <property type="entry name" value="THIOL:DISULFIDE INTERCHANGE PROTEIN DSBE"/>
    <property type="match status" value="1"/>
</dbReference>